<dbReference type="RefSeq" id="WP_353719996.1">
    <property type="nucleotide sequence ID" value="NZ_CP159289.1"/>
</dbReference>
<dbReference type="AlphaFoldDB" id="A0AAU8FJE9"/>
<proteinExistence type="predicted"/>
<accession>A0AAU8FJE9</accession>
<name>A0AAU8FJE9_9BACT</name>
<gene>
    <name evidence="1" type="ORF">ABV298_31060</name>
</gene>
<organism evidence="1">
    <name type="scientific">Dyadobacter sp. 676</name>
    <dbReference type="NCBI Taxonomy" id="3088362"/>
    <lineage>
        <taxon>Bacteria</taxon>
        <taxon>Pseudomonadati</taxon>
        <taxon>Bacteroidota</taxon>
        <taxon>Cytophagia</taxon>
        <taxon>Cytophagales</taxon>
        <taxon>Spirosomataceae</taxon>
        <taxon>Dyadobacter</taxon>
    </lineage>
</organism>
<reference evidence="1" key="1">
    <citation type="submission" date="2024-06" db="EMBL/GenBank/DDBJ databases">
        <title>Sequencing and assembly of the genome of Dyadobacter sp. strain 676, a symbiont of Cyamopsis tetragonoloba.</title>
        <authorList>
            <person name="Guro P."/>
            <person name="Sazanova A."/>
            <person name="Kuznetsova I."/>
            <person name="Belimov A."/>
            <person name="Safronova V."/>
        </authorList>
    </citation>
    <scope>NUCLEOTIDE SEQUENCE</scope>
    <source>
        <strain evidence="1">676</strain>
    </source>
</reference>
<evidence type="ECO:0000313" key="1">
    <source>
        <dbReference type="EMBL" id="XCH24681.1"/>
    </source>
</evidence>
<sequence>MQENVATLQEAVVTALGIKRETRSLGYNVGKVEGRDVSNVANENVLTSLSGRVSGGFH</sequence>
<protein>
    <submittedName>
        <fullName evidence="1">Uncharacterized protein</fullName>
    </submittedName>
</protein>
<dbReference type="EMBL" id="CP159289">
    <property type="protein sequence ID" value="XCH24681.1"/>
    <property type="molecule type" value="Genomic_DNA"/>
</dbReference>